<feature type="transmembrane region" description="Helical" evidence="10">
    <location>
        <begin position="996"/>
        <end position="1021"/>
    </location>
</feature>
<dbReference type="InterPro" id="IPR032471">
    <property type="entry name" value="AGRL2-4_GAIN_subdom_A"/>
</dbReference>
<dbReference type="SUPFAM" id="SSF54534">
    <property type="entry name" value="FKBP-like"/>
    <property type="match status" value="1"/>
</dbReference>
<feature type="compositionally biased region" description="Low complexity" evidence="9">
    <location>
        <begin position="445"/>
        <end position="456"/>
    </location>
</feature>
<dbReference type="InterPro" id="IPR000203">
    <property type="entry name" value="GPS"/>
</dbReference>
<evidence type="ECO:0000259" key="11">
    <source>
        <dbReference type="PROSITE" id="PS50059"/>
    </source>
</evidence>
<evidence type="ECO:0000313" key="14">
    <source>
        <dbReference type="EMBL" id="WAR24902.1"/>
    </source>
</evidence>
<dbReference type="SUPFAM" id="SSF56436">
    <property type="entry name" value="C-type lectin-like"/>
    <property type="match status" value="1"/>
</dbReference>
<feature type="compositionally biased region" description="Polar residues" evidence="9">
    <location>
        <begin position="287"/>
        <end position="308"/>
    </location>
</feature>
<gene>
    <name evidence="14" type="ORF">MAR_038571</name>
</gene>
<evidence type="ECO:0000256" key="4">
    <source>
        <dbReference type="ARBA" id="ARBA00022729"/>
    </source>
</evidence>
<feature type="region of interest" description="Disordered" evidence="9">
    <location>
        <begin position="253"/>
        <end position="468"/>
    </location>
</feature>
<feature type="compositionally biased region" description="Low complexity" evidence="9">
    <location>
        <begin position="383"/>
        <end position="405"/>
    </location>
</feature>
<feature type="transmembrane region" description="Helical" evidence="10">
    <location>
        <begin position="1042"/>
        <end position="1063"/>
    </location>
</feature>
<dbReference type="InterPro" id="IPR000832">
    <property type="entry name" value="GPCR_2_secretin-like"/>
</dbReference>
<feature type="transmembrane region" description="Helical" evidence="10">
    <location>
        <begin position="956"/>
        <end position="976"/>
    </location>
</feature>
<comment type="catalytic activity">
    <reaction evidence="8">
        <text>[protein]-peptidylproline (omega=180) = [protein]-peptidylproline (omega=0)</text>
        <dbReference type="Rhea" id="RHEA:16237"/>
        <dbReference type="Rhea" id="RHEA-COMP:10747"/>
        <dbReference type="Rhea" id="RHEA-COMP:10748"/>
        <dbReference type="ChEBI" id="CHEBI:83833"/>
        <dbReference type="ChEBI" id="CHEBI:83834"/>
        <dbReference type="EC" id="5.2.1.8"/>
    </reaction>
</comment>
<keyword evidence="5 10" id="KW-1133">Transmembrane helix</keyword>
<evidence type="ECO:0000256" key="7">
    <source>
        <dbReference type="ARBA" id="ARBA00023157"/>
    </source>
</evidence>
<evidence type="ECO:0000256" key="1">
    <source>
        <dbReference type="ARBA" id="ARBA00004651"/>
    </source>
</evidence>
<feature type="region of interest" description="Disordered" evidence="9">
    <location>
        <begin position="1084"/>
        <end position="1132"/>
    </location>
</feature>
<feature type="compositionally biased region" description="Low complexity" evidence="9">
    <location>
        <begin position="253"/>
        <end position="268"/>
    </location>
</feature>
<evidence type="ECO:0000256" key="9">
    <source>
        <dbReference type="SAM" id="MobiDB-lite"/>
    </source>
</evidence>
<evidence type="ECO:0000313" key="15">
    <source>
        <dbReference type="Proteomes" id="UP001164746"/>
    </source>
</evidence>
<dbReference type="PANTHER" id="PTHR12011">
    <property type="entry name" value="ADHESION G-PROTEIN COUPLED RECEPTOR"/>
    <property type="match status" value="1"/>
</dbReference>
<evidence type="ECO:0000259" key="13">
    <source>
        <dbReference type="PROSITE" id="PS50261"/>
    </source>
</evidence>
<evidence type="ECO:0000259" key="12">
    <source>
        <dbReference type="PROSITE" id="PS50221"/>
    </source>
</evidence>
<dbReference type="PANTHER" id="PTHR12011:SF347">
    <property type="entry name" value="FI21270P1-RELATED"/>
    <property type="match status" value="1"/>
</dbReference>
<dbReference type="Gene3D" id="1.20.1070.10">
    <property type="entry name" value="Rhodopsin 7-helix transmembrane proteins"/>
    <property type="match status" value="1"/>
</dbReference>
<comment type="subcellular location">
    <subcellularLocation>
        <location evidence="1">Cell membrane</location>
        <topology evidence="1">Multi-pass membrane protein</topology>
    </subcellularLocation>
</comment>
<dbReference type="Pfam" id="PF16489">
    <property type="entry name" value="GAIN"/>
    <property type="match status" value="1"/>
</dbReference>
<dbReference type="InterPro" id="IPR017983">
    <property type="entry name" value="GPCR_2_secretin-like_CS"/>
</dbReference>
<dbReference type="InterPro" id="IPR001179">
    <property type="entry name" value="PPIase_FKBP_dom"/>
</dbReference>
<dbReference type="PROSITE" id="PS00650">
    <property type="entry name" value="G_PROTEIN_RECEP_F2_2"/>
    <property type="match status" value="1"/>
</dbReference>
<dbReference type="SMART" id="SM00303">
    <property type="entry name" value="GPS"/>
    <property type="match status" value="1"/>
</dbReference>
<feature type="domain" description="PPIase FKBP-type" evidence="11">
    <location>
        <begin position="57"/>
        <end position="126"/>
    </location>
</feature>
<dbReference type="Pfam" id="PF01825">
    <property type="entry name" value="GPS"/>
    <property type="match status" value="1"/>
</dbReference>
<dbReference type="PROSITE" id="PS50261">
    <property type="entry name" value="G_PROTEIN_RECEP_F2_4"/>
    <property type="match status" value="1"/>
</dbReference>
<dbReference type="EMBL" id="CP111024">
    <property type="protein sequence ID" value="WAR24902.1"/>
    <property type="molecule type" value="Genomic_DNA"/>
</dbReference>
<keyword evidence="8" id="KW-0697">Rotamase</keyword>
<keyword evidence="4" id="KW-0732">Signal</keyword>
<dbReference type="EC" id="5.2.1.8" evidence="8"/>
<keyword evidence="7" id="KW-1015">Disulfide bond</keyword>
<evidence type="ECO:0000256" key="10">
    <source>
        <dbReference type="SAM" id="Phobius"/>
    </source>
</evidence>
<dbReference type="PROSITE" id="PS50221">
    <property type="entry name" value="GAIN_B"/>
    <property type="match status" value="1"/>
</dbReference>
<feature type="domain" description="G-protein coupled receptors family 2 profile 2" evidence="13">
    <location>
        <begin position="912"/>
        <end position="1068"/>
    </location>
</feature>
<dbReference type="InterPro" id="IPR057244">
    <property type="entry name" value="GAIN_B"/>
</dbReference>
<evidence type="ECO:0000256" key="5">
    <source>
        <dbReference type="ARBA" id="ARBA00022989"/>
    </source>
</evidence>
<organism evidence="14 15">
    <name type="scientific">Mya arenaria</name>
    <name type="common">Soft-shell clam</name>
    <dbReference type="NCBI Taxonomy" id="6604"/>
    <lineage>
        <taxon>Eukaryota</taxon>
        <taxon>Metazoa</taxon>
        <taxon>Spiralia</taxon>
        <taxon>Lophotrochozoa</taxon>
        <taxon>Mollusca</taxon>
        <taxon>Bivalvia</taxon>
        <taxon>Autobranchia</taxon>
        <taxon>Heteroconchia</taxon>
        <taxon>Euheterodonta</taxon>
        <taxon>Imparidentia</taxon>
        <taxon>Neoheterodontei</taxon>
        <taxon>Myida</taxon>
        <taxon>Myoidea</taxon>
        <taxon>Myidae</taxon>
        <taxon>Mya</taxon>
    </lineage>
</organism>
<dbReference type="CDD" id="cd00037">
    <property type="entry name" value="CLECT"/>
    <property type="match status" value="1"/>
</dbReference>
<accession>A0ABY7FTH2</accession>
<feature type="transmembrane region" description="Helical" evidence="10">
    <location>
        <begin position="841"/>
        <end position="864"/>
    </location>
</feature>
<evidence type="ECO:0000256" key="2">
    <source>
        <dbReference type="ARBA" id="ARBA00022475"/>
    </source>
</evidence>
<dbReference type="InterPro" id="IPR046357">
    <property type="entry name" value="PPIase_dom_sf"/>
</dbReference>
<sequence>MDTMNETVAMSRTANDAIKLTDVKPQDAQRRTDDVTASVGLPFGAFGTARKTFPKKGDSLSMHYTGTLTDGKKFDSSRDRGKPFSCKIGVGWDEGVMTMSVGERAKLTITPDYGYGAAGAETAKKIAITVAEDGHSQTRRDADLVASSEEEIICAEPWTRIHRSCIFNNSTLTSQKESAAMCDSMGGYLLVISNVAERQGVVNEIKSDWAPAQSGAPADCAMFDYQGYLLEEDCELQHPFICEQNRTALTTTTAATTSTTTVAPVTTTGEMVTEQESTSGEPEISTERTGQPTTQHTTPDVGPNQTTRNHTDEPTELPDVSNQTSGTPRPDGDTSSTQDPGVSTTGQPDVTDPANQGTTTDGQGDSGSESTPKPDVPSGGTRPSNNVTGNPNPTNRPTQNPNITTDNSSQPTDRTDNPDVPTGRTQNPNRPTDRTPNPNKPTDRPPNTNKPTSKTSPPTPTTPSAEREREIELEKFKDCYAVNYESTCPPVQAFGISWPRSNPGPVQVQCEHGNAMWHCSRNPVVCWRREPNVQQCTSPAVQNLTRQSEAFLEDPGNAEAALAFTGSLAAASETPAMSEQDLYQTTVLLETAGRARPNNASQAKTIIKDVLKCGSGLVANDKKSTWAGMEPASQRIVAASLMRSVENVTLAMAETFTEPGVQTIEDENIAAEVHVLSMANTLPGEGNVKFQREDNSFYIPEENLLAHSSGGVSRAVFLEYRTFGGLLEPDPSADVTSERRVASRVLSATLGGTEGQVQLTEPVIIAFKTEKVDGVERYQHKCSFWNYSLGFSGSWSQKGCALDKTNDTHTLCRCDHLTSFAVLMDIHKTEIKGVHAMVLSYITYAGIIISAVCCFFSWLTFVCLSCRCIKGHRSSADERGNSGGSNYAGSASRSVHGERNSIHKHLVFTIFIACAVIAGVLHFFFTSSFFWMFLEGIHILFMLVQVFDAARSRVKYYYLVGYGFPLLIVGISALVYHDGYGTEKYCWLTSDRMFLWSFAGPVAFILLVNLLILIYAMTAVCKHSEYVFTKDKSPTGNISEEALPFAYLFTIFNSLQGLFIFVFHCVLNKKIRKEYARFIDYQRRPSSSGTHSSKANASGHSNGLQLHRRSEPGFYDLSKTANGTDRRTSTDA</sequence>
<feature type="transmembrane region" description="Helical" evidence="10">
    <location>
        <begin position="906"/>
        <end position="925"/>
    </location>
</feature>
<keyword evidence="3 10" id="KW-0812">Transmembrane</keyword>
<feature type="compositionally biased region" description="Polar residues" evidence="9">
    <location>
        <begin position="1084"/>
        <end position="1104"/>
    </location>
</feature>
<feature type="domain" description="GAIN-B" evidence="12">
    <location>
        <begin position="659"/>
        <end position="830"/>
    </location>
</feature>
<dbReference type="Pfam" id="PF00002">
    <property type="entry name" value="7tm_2"/>
    <property type="match status" value="1"/>
</dbReference>
<dbReference type="Gene3D" id="3.10.50.40">
    <property type="match status" value="1"/>
</dbReference>
<dbReference type="Proteomes" id="UP001164746">
    <property type="component" value="Chromosome 13"/>
</dbReference>
<dbReference type="Pfam" id="PF00254">
    <property type="entry name" value="FKBP_C"/>
    <property type="match status" value="1"/>
</dbReference>
<feature type="compositionally biased region" description="Low complexity" evidence="9">
    <location>
        <begin position="424"/>
        <end position="437"/>
    </location>
</feature>
<keyword evidence="2" id="KW-1003">Cell membrane</keyword>
<feature type="compositionally biased region" description="Low complexity" evidence="9">
    <location>
        <begin position="356"/>
        <end position="371"/>
    </location>
</feature>
<evidence type="ECO:0000256" key="3">
    <source>
        <dbReference type="ARBA" id="ARBA00022692"/>
    </source>
</evidence>
<dbReference type="InterPro" id="IPR046338">
    <property type="entry name" value="GAIN_dom_sf"/>
</dbReference>
<keyword evidence="6 10" id="KW-0472">Membrane</keyword>
<dbReference type="Gene3D" id="2.60.220.50">
    <property type="match status" value="1"/>
</dbReference>
<evidence type="ECO:0000256" key="6">
    <source>
        <dbReference type="ARBA" id="ARBA00023136"/>
    </source>
</evidence>
<keyword evidence="15" id="KW-1185">Reference proteome</keyword>
<dbReference type="InterPro" id="IPR016187">
    <property type="entry name" value="CTDL_fold"/>
</dbReference>
<feature type="compositionally biased region" description="Polar residues" evidence="9">
    <location>
        <begin position="320"/>
        <end position="348"/>
    </location>
</feature>
<dbReference type="PROSITE" id="PS50059">
    <property type="entry name" value="FKBP_PPIASE"/>
    <property type="match status" value="1"/>
</dbReference>
<dbReference type="InterPro" id="IPR016186">
    <property type="entry name" value="C-type_lectin-like/link_sf"/>
</dbReference>
<name>A0ABY7FTH2_MYAAR</name>
<dbReference type="PRINTS" id="PR00249">
    <property type="entry name" value="GPCRSECRETIN"/>
</dbReference>
<proteinExistence type="predicted"/>
<keyword evidence="8" id="KW-0413">Isomerase</keyword>
<dbReference type="InterPro" id="IPR017981">
    <property type="entry name" value="GPCR_2-like_7TM"/>
</dbReference>
<evidence type="ECO:0000256" key="8">
    <source>
        <dbReference type="PROSITE-ProRule" id="PRU00277"/>
    </source>
</evidence>
<dbReference type="Gene3D" id="3.10.100.10">
    <property type="entry name" value="Mannose-Binding Protein A, subunit A"/>
    <property type="match status" value="1"/>
</dbReference>
<reference evidence="14" key="1">
    <citation type="submission" date="2022-11" db="EMBL/GenBank/DDBJ databases">
        <title>Centuries of genome instability and evolution in soft-shell clam transmissible cancer (bioRxiv).</title>
        <authorList>
            <person name="Hart S.F.M."/>
            <person name="Yonemitsu M.A."/>
            <person name="Giersch R.M."/>
            <person name="Beal B.F."/>
            <person name="Arriagada G."/>
            <person name="Davis B.W."/>
            <person name="Ostrander E.A."/>
            <person name="Goff S.P."/>
            <person name="Metzger M.J."/>
        </authorList>
    </citation>
    <scope>NUCLEOTIDE SEQUENCE</scope>
    <source>
        <strain evidence="14">MELC-2E11</strain>
        <tissue evidence="14">Siphon/mantle</tissue>
    </source>
</reference>
<protein>
    <recommendedName>
        <fullName evidence="8">peptidylprolyl isomerase</fullName>
        <ecNumber evidence="8">5.2.1.8</ecNumber>
    </recommendedName>
</protein>